<dbReference type="GeneID" id="22111149"/>
<dbReference type="RefSeq" id="YP_009101703.1">
    <property type="nucleotide sequence ID" value="NC_025447.1"/>
</dbReference>
<accession>A0A097EX73</accession>
<proteinExistence type="predicted"/>
<evidence type="ECO:0000313" key="1">
    <source>
        <dbReference type="EMBL" id="AIT14006.1"/>
    </source>
</evidence>
<dbReference type="EMBL" id="KM507819">
    <property type="protein sequence ID" value="AIT14006.1"/>
    <property type="molecule type" value="Genomic_DNA"/>
</dbReference>
<evidence type="ECO:0000313" key="2">
    <source>
        <dbReference type="Proteomes" id="UP000029889"/>
    </source>
</evidence>
<reference evidence="1 2" key="1">
    <citation type="submission" date="2014-09" db="EMBL/GenBank/DDBJ databases">
        <authorList>
            <person name="Lapin J.S."/>
            <person name="Pope W.H."/>
            <person name="Hua J."/>
            <person name="Ford M.E."/>
            <person name="Conway J.F."/>
            <person name="Hatfull G.F."/>
            <person name="Hendrix R.W."/>
        </authorList>
    </citation>
    <scope>NUCLEOTIDE SEQUENCE [LARGE SCALE GENOMIC DNA]</scope>
</reference>
<name>A0A097EX73_9CAUD</name>
<keyword evidence="2" id="KW-1185">Reference proteome</keyword>
<dbReference type="Proteomes" id="UP000029889">
    <property type="component" value="Segment"/>
</dbReference>
<sequence>MSNQKIDLVVKLQEIQALAKDLDNTRASVVDSLCATILTVFTDYEKKSD</sequence>
<protein>
    <submittedName>
        <fullName evidence="1">Uncharacterized protein</fullName>
    </submittedName>
</protein>
<dbReference type="KEGG" id="vg:22111149"/>
<organism evidence="1 2">
    <name type="scientific">Escherichia phage 121Q</name>
    <dbReference type="NCBI Taxonomy" id="1555202"/>
    <lineage>
        <taxon>Viruses</taxon>
        <taxon>Duplodnaviria</taxon>
        <taxon>Heunggongvirae</taxon>
        <taxon>Uroviricota</taxon>
        <taxon>Caudoviricetes</taxon>
        <taxon>Asteriusvirus</taxon>
        <taxon>Asteriusvirus av121Q</taxon>
    </lineage>
</organism>
<gene>
    <name evidence="1" type="primary">109</name>
    <name evidence="1" type="ORF">PBI_121Q_109</name>
</gene>